<keyword evidence="1" id="KW-1133">Transmembrane helix</keyword>
<proteinExistence type="predicted"/>
<sequence>MFNQPTPPANKPFYKRWIFWIVLSYVVFITIYTLYSIQAGGENRFLNSNELGDFLAGIFAPLAFLFLYLGYIQQSKELQQNTQALSLQAHELTNLVNNQKKEIEARDFSVQPFLFLKKNSIKLDKEASPDRHGNDTYEDIIQISFELFFQGGDA</sequence>
<evidence type="ECO:0000313" key="3">
    <source>
        <dbReference type="Proteomes" id="UP000634608"/>
    </source>
</evidence>
<feature type="transmembrane region" description="Helical" evidence="1">
    <location>
        <begin position="54"/>
        <end position="72"/>
    </location>
</feature>
<dbReference type="Proteomes" id="UP000634608">
    <property type="component" value="Unassembled WGS sequence"/>
</dbReference>
<keyword evidence="1" id="KW-0812">Transmembrane</keyword>
<feature type="transmembrane region" description="Helical" evidence="1">
    <location>
        <begin position="17"/>
        <end position="34"/>
    </location>
</feature>
<keyword evidence="1" id="KW-0472">Membrane</keyword>
<evidence type="ECO:0000313" key="2">
    <source>
        <dbReference type="EMBL" id="MBD0222360.1"/>
    </source>
</evidence>
<protein>
    <submittedName>
        <fullName evidence="2">Uncharacterized protein</fullName>
    </submittedName>
</protein>
<feature type="non-terminal residue" evidence="2">
    <location>
        <position position="154"/>
    </location>
</feature>
<dbReference type="AlphaFoldDB" id="A0A8I0FDM4"/>
<accession>A0A8I0FDM4</accession>
<comment type="caution">
    <text evidence="2">The sequence shown here is derived from an EMBL/GenBank/DDBJ whole genome shotgun (WGS) entry which is preliminary data.</text>
</comment>
<organism evidence="2 3">
    <name type="scientific">Acinetobacter baumannii</name>
    <dbReference type="NCBI Taxonomy" id="470"/>
    <lineage>
        <taxon>Bacteria</taxon>
        <taxon>Pseudomonadati</taxon>
        <taxon>Pseudomonadota</taxon>
        <taxon>Gammaproteobacteria</taxon>
        <taxon>Moraxellales</taxon>
        <taxon>Moraxellaceae</taxon>
        <taxon>Acinetobacter</taxon>
        <taxon>Acinetobacter calcoaceticus/baumannii complex</taxon>
    </lineage>
</organism>
<name>A0A8I0FDM4_ACIBA</name>
<dbReference type="EMBL" id="JACSVK010000375">
    <property type="protein sequence ID" value="MBD0222360.1"/>
    <property type="molecule type" value="Genomic_DNA"/>
</dbReference>
<reference evidence="2" key="1">
    <citation type="submission" date="2020-08" db="EMBL/GenBank/DDBJ databases">
        <title>Diversity of carbapenem-resistant Acinetobacter baumannii and bacteriophage-mediated spread of the Oxa23 carbapenemase.</title>
        <authorList>
            <person name="Abouelfetouh A."/>
            <person name="Mattock J."/>
            <person name="Turner D."/>
            <person name="Li E."/>
            <person name="Evans B.A."/>
        </authorList>
    </citation>
    <scope>NUCLEOTIDE SEQUENCE</scope>
    <source>
        <strain evidence="2">A86</strain>
    </source>
</reference>
<gene>
    <name evidence="2" type="ORF">IAG11_21230</name>
</gene>
<evidence type="ECO:0000256" key="1">
    <source>
        <dbReference type="SAM" id="Phobius"/>
    </source>
</evidence>